<evidence type="ECO:0000313" key="11">
    <source>
        <dbReference type="Proteomes" id="UP001589608"/>
    </source>
</evidence>
<feature type="transmembrane region" description="Helical" evidence="7">
    <location>
        <begin position="42"/>
        <end position="62"/>
    </location>
</feature>
<reference evidence="10 11" key="1">
    <citation type="submission" date="2024-09" db="EMBL/GenBank/DDBJ databases">
        <authorList>
            <person name="Sun Q."/>
            <person name="Mori K."/>
        </authorList>
    </citation>
    <scope>NUCLEOTIDE SEQUENCE [LARGE SCALE GENOMIC DNA]</scope>
    <source>
        <strain evidence="10 11">JCM 3307</strain>
    </source>
</reference>
<comment type="subcellular location">
    <subcellularLocation>
        <location evidence="1 7">Cell membrane</location>
        <topology evidence="1 7">Multi-pass membrane protein</topology>
    </subcellularLocation>
</comment>
<gene>
    <name evidence="10" type="ORF">ACFFTR_02680</name>
</gene>
<feature type="transmembrane region" description="Helical" evidence="7">
    <location>
        <begin position="74"/>
        <end position="98"/>
    </location>
</feature>
<evidence type="ECO:0000256" key="6">
    <source>
        <dbReference type="ARBA" id="ARBA00023136"/>
    </source>
</evidence>
<protein>
    <recommendedName>
        <fullName evidence="7">TVP38/TMEM64 family membrane protein</fullName>
    </recommendedName>
</protein>
<evidence type="ECO:0000256" key="7">
    <source>
        <dbReference type="RuleBase" id="RU366058"/>
    </source>
</evidence>
<feature type="domain" description="VTT" evidence="9">
    <location>
        <begin position="62"/>
        <end position="178"/>
    </location>
</feature>
<accession>A0ABV5LZR9</accession>
<evidence type="ECO:0000313" key="10">
    <source>
        <dbReference type="EMBL" id="MFB9441993.1"/>
    </source>
</evidence>
<evidence type="ECO:0000256" key="1">
    <source>
        <dbReference type="ARBA" id="ARBA00004651"/>
    </source>
</evidence>
<evidence type="ECO:0000256" key="3">
    <source>
        <dbReference type="ARBA" id="ARBA00022475"/>
    </source>
</evidence>
<dbReference type="EMBL" id="JBHMCA010000010">
    <property type="protein sequence ID" value="MFB9441993.1"/>
    <property type="molecule type" value="Genomic_DNA"/>
</dbReference>
<dbReference type="RefSeq" id="WP_223092720.1">
    <property type="nucleotide sequence ID" value="NZ_CP061913.1"/>
</dbReference>
<name>A0ABV5LZR9_9ACTN</name>
<dbReference type="Proteomes" id="UP001589608">
    <property type="component" value="Unassembled WGS sequence"/>
</dbReference>
<feature type="transmembrane region" description="Helical" evidence="7">
    <location>
        <begin position="158"/>
        <end position="180"/>
    </location>
</feature>
<keyword evidence="4 7" id="KW-0812">Transmembrane</keyword>
<evidence type="ECO:0000256" key="4">
    <source>
        <dbReference type="ARBA" id="ARBA00022692"/>
    </source>
</evidence>
<feature type="transmembrane region" description="Helical" evidence="7">
    <location>
        <begin position="186"/>
        <end position="205"/>
    </location>
</feature>
<evidence type="ECO:0000256" key="8">
    <source>
        <dbReference type="SAM" id="MobiDB-lite"/>
    </source>
</evidence>
<feature type="region of interest" description="Disordered" evidence="8">
    <location>
        <begin position="210"/>
        <end position="229"/>
    </location>
</feature>
<dbReference type="InterPro" id="IPR032816">
    <property type="entry name" value="VTT_dom"/>
</dbReference>
<evidence type="ECO:0000256" key="5">
    <source>
        <dbReference type="ARBA" id="ARBA00022989"/>
    </source>
</evidence>
<comment type="caution">
    <text evidence="10">The sequence shown here is derived from an EMBL/GenBank/DDBJ whole genome shotgun (WGS) entry which is preliminary data.</text>
</comment>
<comment type="similarity">
    <text evidence="2 7">Belongs to the TVP38/TMEM64 family.</text>
</comment>
<keyword evidence="11" id="KW-1185">Reference proteome</keyword>
<keyword evidence="5 7" id="KW-1133">Transmembrane helix</keyword>
<proteinExistence type="inferred from homology"/>
<dbReference type="InterPro" id="IPR015414">
    <property type="entry name" value="TMEM64"/>
</dbReference>
<sequence length="229" mass="23644">MTRGARLLRLAGLVVLVGGVVALAVFVGLPDRDALRRWADGLGWWAPAAFAGVYGLVCLSPLPKTVFTLAAGALFGIAGGLPAVVCGALLGAVMALYLGRLLGRDAVRWLAGGRLDAVDAVLAKHGVRAILVARLIPVVPFTAVNYVAGVTSVRLRDFLLGTGIGIVPATAAYVTVGAYGWQPGAWPLWAALGTLVLLTAGGLLLQRRRRAHPQTPGPVQPESPVRPGG</sequence>
<organism evidence="10 11">
    <name type="scientific">Dactylosporangium vinaceum</name>
    <dbReference type="NCBI Taxonomy" id="53362"/>
    <lineage>
        <taxon>Bacteria</taxon>
        <taxon>Bacillati</taxon>
        <taxon>Actinomycetota</taxon>
        <taxon>Actinomycetes</taxon>
        <taxon>Micromonosporales</taxon>
        <taxon>Micromonosporaceae</taxon>
        <taxon>Dactylosporangium</taxon>
    </lineage>
</organism>
<evidence type="ECO:0000256" key="2">
    <source>
        <dbReference type="ARBA" id="ARBA00008640"/>
    </source>
</evidence>
<keyword evidence="3 7" id="KW-1003">Cell membrane</keyword>
<feature type="transmembrane region" description="Helical" evidence="7">
    <location>
        <begin position="7"/>
        <end position="30"/>
    </location>
</feature>
<evidence type="ECO:0000259" key="9">
    <source>
        <dbReference type="Pfam" id="PF09335"/>
    </source>
</evidence>
<dbReference type="PANTHER" id="PTHR12677">
    <property type="entry name" value="GOLGI APPARATUS MEMBRANE PROTEIN TVP38-RELATED"/>
    <property type="match status" value="1"/>
</dbReference>
<dbReference type="PANTHER" id="PTHR12677:SF59">
    <property type="entry name" value="GOLGI APPARATUS MEMBRANE PROTEIN TVP38-RELATED"/>
    <property type="match status" value="1"/>
</dbReference>
<keyword evidence="6 7" id="KW-0472">Membrane</keyword>
<dbReference type="Pfam" id="PF09335">
    <property type="entry name" value="VTT_dom"/>
    <property type="match status" value="1"/>
</dbReference>
<feature type="transmembrane region" description="Helical" evidence="7">
    <location>
        <begin position="126"/>
        <end position="146"/>
    </location>
</feature>